<name>A0A192C6Y2_ECO25</name>
<dbReference type="Proteomes" id="UP000183316">
    <property type="component" value="Chromosome"/>
</dbReference>
<protein>
    <submittedName>
        <fullName evidence="1">Uncharacterized protein</fullName>
    </submittedName>
</protein>
<dbReference type="AlphaFoldDB" id="A0A192C6Y2"/>
<organism evidence="1 2">
    <name type="scientific">Escherichia coli O25b:H4</name>
    <dbReference type="NCBI Taxonomy" id="941280"/>
    <lineage>
        <taxon>Bacteria</taxon>
        <taxon>Pseudomonadati</taxon>
        <taxon>Pseudomonadota</taxon>
        <taxon>Gammaproteobacteria</taxon>
        <taxon>Enterobacterales</taxon>
        <taxon>Enterobacteriaceae</taxon>
        <taxon>Escherichia</taxon>
    </lineage>
</organism>
<accession>A0A192C6Y2</accession>
<sequence>MISNKKPPQFFHQNGRFLIFKLMTTTLFIDHFARKLENLASSSILKEQGN</sequence>
<proteinExistence type="predicted"/>
<evidence type="ECO:0000313" key="2">
    <source>
        <dbReference type="Proteomes" id="UP000183316"/>
    </source>
</evidence>
<evidence type="ECO:0000313" key="1">
    <source>
        <dbReference type="EMBL" id="ANK01808.1"/>
    </source>
</evidence>
<gene>
    <name evidence="1" type="ORF">WLH_00547</name>
</gene>
<dbReference type="EMBL" id="CP015085">
    <property type="protein sequence ID" value="ANK01808.1"/>
    <property type="molecule type" value="Genomic_DNA"/>
</dbReference>
<dbReference type="PATRIC" id="fig|941280.3.peg.546"/>
<reference evidence="1 2" key="1">
    <citation type="submission" date="2016-03" db="EMBL/GenBank/DDBJ databases">
        <title>Genome Sequence and Comparative Pathogenic Determinants of Uropathogenic Escherichia coli O25b:H4, a Clinical Isolate from Saudi Arabia.</title>
        <authorList>
            <person name="Alyamani E.A.J."/>
            <person name="Khiyami M.A."/>
            <person name="Booq R.Y."/>
            <person name="Bahwerth F.S."/>
            <person name="Vaisvil B."/>
            <person name="Schmitt D.P."/>
            <person name="Kapatral V."/>
        </authorList>
    </citation>
    <scope>NUCLEOTIDE SEQUENCE [LARGE SCALE GENOMIC DNA]</scope>
    <source>
        <strain evidence="1 2">O25b:H4</strain>
    </source>
</reference>